<keyword evidence="8" id="KW-0675">Receptor</keyword>
<dbReference type="Gene3D" id="1.10.565.10">
    <property type="entry name" value="Retinoid X Receptor"/>
    <property type="match status" value="1"/>
</dbReference>
<reference evidence="12" key="1">
    <citation type="journal article" date="2010" name="Science">
        <title>Plasticity of animal genome architecture unmasked by rapid evolution of a pelagic tunicate.</title>
        <authorList>
            <person name="Denoeud F."/>
            <person name="Henriet S."/>
            <person name="Mungpakdee S."/>
            <person name="Aury J.M."/>
            <person name="Da Silva C."/>
            <person name="Brinkmann H."/>
            <person name="Mikhaleva J."/>
            <person name="Olsen L.C."/>
            <person name="Jubin C."/>
            <person name="Canestro C."/>
            <person name="Bouquet J.M."/>
            <person name="Danks G."/>
            <person name="Poulain J."/>
            <person name="Campsteijn C."/>
            <person name="Adamski M."/>
            <person name="Cross I."/>
            <person name="Yadetie F."/>
            <person name="Muffato M."/>
            <person name="Louis A."/>
            <person name="Butcher S."/>
            <person name="Tsagkogeorga G."/>
            <person name="Konrad A."/>
            <person name="Singh S."/>
            <person name="Jensen M.F."/>
            <person name="Cong E.H."/>
            <person name="Eikeseth-Otteraa H."/>
            <person name="Noel B."/>
            <person name="Anthouard V."/>
            <person name="Porcel B.M."/>
            <person name="Kachouri-Lafond R."/>
            <person name="Nishino A."/>
            <person name="Ugolini M."/>
            <person name="Chourrout P."/>
            <person name="Nishida H."/>
            <person name="Aasland R."/>
            <person name="Huzurbazar S."/>
            <person name="Westhof E."/>
            <person name="Delsuc F."/>
            <person name="Lehrach H."/>
            <person name="Reinhardt R."/>
            <person name="Weissenbach J."/>
            <person name="Roy S.W."/>
            <person name="Artiguenave F."/>
            <person name="Postlethwait J.H."/>
            <person name="Manak J.R."/>
            <person name="Thompson E.M."/>
            <person name="Jaillon O."/>
            <person name="Du Pasquier L."/>
            <person name="Boudinot P."/>
            <person name="Liberles D.A."/>
            <person name="Volff J.N."/>
            <person name="Philippe H."/>
            <person name="Lenhard B."/>
            <person name="Roest Crollius H."/>
            <person name="Wincker P."/>
            <person name="Chourrout D."/>
        </authorList>
    </citation>
    <scope>NUCLEOTIDE SEQUENCE [LARGE SCALE GENOMIC DNA]</scope>
</reference>
<keyword evidence="9" id="KW-0539">Nucleus</keyword>
<dbReference type="GO" id="GO:0008270">
    <property type="term" value="F:zinc ion binding"/>
    <property type="evidence" value="ECO:0007669"/>
    <property type="project" value="UniProtKB-KW"/>
</dbReference>
<evidence type="ECO:0000256" key="5">
    <source>
        <dbReference type="ARBA" id="ARBA00023015"/>
    </source>
</evidence>
<evidence type="ECO:0000256" key="9">
    <source>
        <dbReference type="ARBA" id="ARBA00023242"/>
    </source>
</evidence>
<evidence type="ECO:0000256" key="8">
    <source>
        <dbReference type="ARBA" id="ARBA00023170"/>
    </source>
</evidence>
<dbReference type="GO" id="GO:0090575">
    <property type="term" value="C:RNA polymerase II transcription regulator complex"/>
    <property type="evidence" value="ECO:0007669"/>
    <property type="project" value="TreeGrafter"/>
</dbReference>
<dbReference type="GO" id="GO:0030154">
    <property type="term" value="P:cell differentiation"/>
    <property type="evidence" value="ECO:0007669"/>
    <property type="project" value="TreeGrafter"/>
</dbReference>
<keyword evidence="3" id="KW-0863">Zinc-finger</keyword>
<dbReference type="SUPFAM" id="SSF57716">
    <property type="entry name" value="Glucocorticoid receptor-like (DNA-binding domain)"/>
    <property type="match status" value="1"/>
</dbReference>
<dbReference type="Proteomes" id="UP000011014">
    <property type="component" value="Unassembled WGS sequence"/>
</dbReference>
<dbReference type="SUPFAM" id="SSF48508">
    <property type="entry name" value="Nuclear receptor ligand-binding domain"/>
    <property type="match status" value="1"/>
</dbReference>
<dbReference type="PROSITE" id="PS51030">
    <property type="entry name" value="NUCLEAR_REC_DBD_2"/>
    <property type="match status" value="1"/>
</dbReference>
<dbReference type="PANTHER" id="PTHR24082">
    <property type="entry name" value="NUCLEAR HORMONE RECEPTOR"/>
    <property type="match status" value="1"/>
</dbReference>
<keyword evidence="4" id="KW-0862">Zinc</keyword>
<evidence type="ECO:0000313" key="12">
    <source>
        <dbReference type="EMBL" id="CBY34026.1"/>
    </source>
</evidence>
<dbReference type="EMBL" id="FN654469">
    <property type="protein sequence ID" value="CBY34026.1"/>
    <property type="molecule type" value="Genomic_DNA"/>
</dbReference>
<sequence>MSQIVAKSNRVYEGNDKEMEAKGGKVVRRKRRRTMWEGESCVVCGDRASGYHYNVLSCEGCKGFYRRVVTEENKILICKFGGKCKMDLYWRRKCGACRLKKCQLVGMRPEYVSNREPKKRQKPALPKTPEVKNVQAKRQLFWALLGFDSLLQADQVALIKASTVDASFLRSAYSFAKNPEKQMKQTNKIIASLKNEAIDLPVRRFYDRFAAMKPSLTMIGLLVAMAVFSADRAEGITEPQKVEEAQVKLVKALQFVCVRDNQPKVFPKLVLKLTDLRYLNHAFSNLLKHESNSHLMNPLLRELWDLE</sequence>
<dbReference type="Pfam" id="PF00104">
    <property type="entry name" value="Hormone_recep"/>
    <property type="match status" value="1"/>
</dbReference>
<evidence type="ECO:0000259" key="10">
    <source>
        <dbReference type="PROSITE" id="PS51030"/>
    </source>
</evidence>
<dbReference type="InterPro" id="IPR035500">
    <property type="entry name" value="NHR-like_dom_sf"/>
</dbReference>
<dbReference type="GO" id="GO:0000122">
    <property type="term" value="P:negative regulation of transcription by RNA polymerase II"/>
    <property type="evidence" value="ECO:0007669"/>
    <property type="project" value="TreeGrafter"/>
</dbReference>
<evidence type="ECO:0000256" key="7">
    <source>
        <dbReference type="ARBA" id="ARBA00023163"/>
    </source>
</evidence>
<dbReference type="SMART" id="SM00399">
    <property type="entry name" value="ZnF_C4"/>
    <property type="match status" value="1"/>
</dbReference>
<dbReference type="InterPro" id="IPR001628">
    <property type="entry name" value="Znf_hrmn_rcpt"/>
</dbReference>
<dbReference type="GO" id="GO:0000978">
    <property type="term" value="F:RNA polymerase II cis-regulatory region sequence-specific DNA binding"/>
    <property type="evidence" value="ECO:0007669"/>
    <property type="project" value="TreeGrafter"/>
</dbReference>
<dbReference type="Pfam" id="PF00105">
    <property type="entry name" value="zf-C4"/>
    <property type="match status" value="1"/>
</dbReference>
<dbReference type="PROSITE" id="PS51843">
    <property type="entry name" value="NR_LBD"/>
    <property type="match status" value="1"/>
</dbReference>
<dbReference type="FunFam" id="3.30.50.10:FF:000030">
    <property type="entry name" value="Nuclear Hormone Receptor family"/>
    <property type="match status" value="1"/>
</dbReference>
<proteinExistence type="inferred from homology"/>
<dbReference type="InterPro" id="IPR000536">
    <property type="entry name" value="Nucl_hrmn_rcpt_lig-bd"/>
</dbReference>
<feature type="domain" description="Nuclear receptor" evidence="10">
    <location>
        <begin position="38"/>
        <end position="114"/>
    </location>
</feature>
<accession>E4YET9</accession>
<dbReference type="InterPro" id="IPR050234">
    <property type="entry name" value="Nuclear_hormone_rcpt_NR1"/>
</dbReference>
<evidence type="ECO:0000256" key="2">
    <source>
        <dbReference type="ARBA" id="ARBA00022723"/>
    </source>
</evidence>
<dbReference type="SMART" id="SM00430">
    <property type="entry name" value="HOLI"/>
    <property type="match status" value="1"/>
</dbReference>
<keyword evidence="6" id="KW-0238">DNA-binding</keyword>
<evidence type="ECO:0008006" key="13">
    <source>
        <dbReference type="Google" id="ProtNLM"/>
    </source>
</evidence>
<feature type="domain" description="NR LBD" evidence="11">
    <location>
        <begin position="100"/>
        <end position="307"/>
    </location>
</feature>
<evidence type="ECO:0000256" key="4">
    <source>
        <dbReference type="ARBA" id="ARBA00022833"/>
    </source>
</evidence>
<evidence type="ECO:0000259" key="11">
    <source>
        <dbReference type="PROSITE" id="PS51843"/>
    </source>
</evidence>
<dbReference type="Gene3D" id="3.30.50.10">
    <property type="entry name" value="Erythroid Transcription Factor GATA-1, subunit A"/>
    <property type="match status" value="1"/>
</dbReference>
<comment type="similarity">
    <text evidence="1">Belongs to the nuclear hormone receptor family.</text>
</comment>
<dbReference type="PRINTS" id="PR00047">
    <property type="entry name" value="STROIDFINGER"/>
</dbReference>
<protein>
    <recommendedName>
        <fullName evidence="13">Nuclear receptor domain-containing protein</fullName>
    </recommendedName>
</protein>
<evidence type="ECO:0000256" key="6">
    <source>
        <dbReference type="ARBA" id="ARBA00023125"/>
    </source>
</evidence>
<keyword evidence="7" id="KW-0804">Transcription</keyword>
<dbReference type="InterPro" id="IPR013088">
    <property type="entry name" value="Znf_NHR/GATA"/>
</dbReference>
<dbReference type="PANTHER" id="PTHR24082:SF507">
    <property type="entry name" value="BILE ACID RECEPTOR-RELATED"/>
    <property type="match status" value="1"/>
</dbReference>
<keyword evidence="2" id="KW-0479">Metal-binding</keyword>
<evidence type="ECO:0000256" key="1">
    <source>
        <dbReference type="ARBA" id="ARBA00005993"/>
    </source>
</evidence>
<organism evidence="12">
    <name type="scientific">Oikopleura dioica</name>
    <name type="common">Tunicate</name>
    <dbReference type="NCBI Taxonomy" id="34765"/>
    <lineage>
        <taxon>Eukaryota</taxon>
        <taxon>Metazoa</taxon>
        <taxon>Chordata</taxon>
        <taxon>Tunicata</taxon>
        <taxon>Appendicularia</taxon>
        <taxon>Copelata</taxon>
        <taxon>Oikopleuridae</taxon>
        <taxon>Oikopleura</taxon>
    </lineage>
</organism>
<dbReference type="GO" id="GO:0045944">
    <property type="term" value="P:positive regulation of transcription by RNA polymerase II"/>
    <property type="evidence" value="ECO:0007669"/>
    <property type="project" value="TreeGrafter"/>
</dbReference>
<dbReference type="GO" id="GO:0004879">
    <property type="term" value="F:nuclear receptor activity"/>
    <property type="evidence" value="ECO:0007669"/>
    <property type="project" value="TreeGrafter"/>
</dbReference>
<dbReference type="CDD" id="cd06916">
    <property type="entry name" value="NR_DBD_like"/>
    <property type="match status" value="1"/>
</dbReference>
<dbReference type="AlphaFoldDB" id="E4YET9"/>
<gene>
    <name evidence="12" type="ORF">GSOID_T00022004001</name>
</gene>
<evidence type="ECO:0000256" key="3">
    <source>
        <dbReference type="ARBA" id="ARBA00022771"/>
    </source>
</evidence>
<keyword evidence="5" id="KW-0805">Transcription regulation</keyword>
<name>E4YET9_OIKDI</name>